<dbReference type="PROSITE" id="PS00108">
    <property type="entry name" value="PROTEIN_KINASE_ST"/>
    <property type="match status" value="1"/>
</dbReference>
<evidence type="ECO:0000256" key="9">
    <source>
        <dbReference type="ARBA" id="ARBA00022989"/>
    </source>
</evidence>
<dbReference type="EMBL" id="JAMYWD010000004">
    <property type="protein sequence ID" value="KAJ4974917.1"/>
    <property type="molecule type" value="Genomic_DNA"/>
</dbReference>
<evidence type="ECO:0000256" key="4">
    <source>
        <dbReference type="ARBA" id="ARBA00022692"/>
    </source>
</evidence>
<dbReference type="Proteomes" id="UP001141806">
    <property type="component" value="Unassembled WGS sequence"/>
</dbReference>
<keyword evidence="11" id="KW-0325">Glycoprotein</keyword>
<evidence type="ECO:0000256" key="8">
    <source>
        <dbReference type="ARBA" id="ARBA00022840"/>
    </source>
</evidence>
<sequence length="678" mass="76708">MTRHWHEINLANLAINKIQNQAIHELVDPCLGYESDDSVRRMITSVAALAFRCLQYDMELRPSMEEVLEVLRGIESADYGVEVVDIPMEHTPPPPLPITPDSFTGKWVDQIMISFHLVLRTISTGSDNNNCNTLFNNFTMPPIFHHLSTELISPNLTLRVCKCHQDLNGRFLVGVIKDCEVEVLPDADATPAPRPNLDDSLYDCKLVQLPVDVPPSKFHGPVDPVSQLFTPGFRLRWSLPQPCHQCEKNGTICGQLHHHQANEKLFCFDPKKRGDHREVYLLSSQIFIAFRSGIGAGVWLGMLLTCIFFLIIYQYRSNSSWKREIETSITPFGIPIFSYTELEEATNNFSSVNELGEGGFGTVYHGNLRDGRVVAIKHLYHNNKKHVERFMNEIVILTRLRHPNLVTLYGCTSYQIRELLLVYEFIPNGTVADHPHGDRAKLKVVSLTWPVRMSIAIETARALSYLHASDIIHRDVKTSNILLDNNFHVKVADVGLCLLFPTDTSHVSTAPQGSPGYVDPEYHRCYQLTDKSDVYSFGVVLIELISSKPAVEMSRHREEINLANMAMKNIQNGALHELVDPFLGFESDDTRRRLISVVAELAFRCLQNDREMRPSMDEVLEILLIIGGEEDKVDNAEVVMHLLSSYDVKLHKSIPSPPSSPDSETDKLISTVNYAQYQ</sequence>
<evidence type="ECO:0000256" key="2">
    <source>
        <dbReference type="ARBA" id="ARBA00022527"/>
    </source>
</evidence>
<evidence type="ECO:0000256" key="13">
    <source>
        <dbReference type="SAM" id="Phobius"/>
    </source>
</evidence>
<keyword evidence="16" id="KW-1185">Reference proteome</keyword>
<dbReference type="Pfam" id="PF00069">
    <property type="entry name" value="Pkinase"/>
    <property type="match status" value="1"/>
</dbReference>
<dbReference type="Gene3D" id="3.30.200.20">
    <property type="entry name" value="Phosphorylase Kinase, domain 1"/>
    <property type="match status" value="1"/>
</dbReference>
<comment type="caution">
    <text evidence="15">The sequence shown here is derived from an EMBL/GenBank/DDBJ whole genome shotgun (WGS) entry which is preliminary data.</text>
</comment>
<evidence type="ECO:0000256" key="10">
    <source>
        <dbReference type="ARBA" id="ARBA00023136"/>
    </source>
</evidence>
<evidence type="ECO:0000256" key="12">
    <source>
        <dbReference type="PROSITE-ProRule" id="PRU10141"/>
    </source>
</evidence>
<organism evidence="15 16">
    <name type="scientific">Protea cynaroides</name>
    <dbReference type="NCBI Taxonomy" id="273540"/>
    <lineage>
        <taxon>Eukaryota</taxon>
        <taxon>Viridiplantae</taxon>
        <taxon>Streptophyta</taxon>
        <taxon>Embryophyta</taxon>
        <taxon>Tracheophyta</taxon>
        <taxon>Spermatophyta</taxon>
        <taxon>Magnoliopsida</taxon>
        <taxon>Proteales</taxon>
        <taxon>Proteaceae</taxon>
        <taxon>Protea</taxon>
    </lineage>
</organism>
<dbReference type="PROSITE" id="PS50011">
    <property type="entry name" value="PROTEIN_KINASE_DOM"/>
    <property type="match status" value="1"/>
</dbReference>
<dbReference type="FunFam" id="1.10.510.10:FF:000161">
    <property type="entry name" value="Wall-associated receptor kinase-like 20"/>
    <property type="match status" value="1"/>
</dbReference>
<keyword evidence="9 13" id="KW-1133">Transmembrane helix</keyword>
<dbReference type="Gene3D" id="1.10.510.10">
    <property type="entry name" value="Transferase(Phosphotransferase) domain 1"/>
    <property type="match status" value="2"/>
</dbReference>
<evidence type="ECO:0000256" key="1">
    <source>
        <dbReference type="ARBA" id="ARBA00004167"/>
    </source>
</evidence>
<keyword evidence="10 13" id="KW-0472">Membrane</keyword>
<dbReference type="PANTHER" id="PTHR46008">
    <property type="entry name" value="LEAF RUST 10 DISEASE-RESISTANCE LOCUS RECEPTOR-LIKE PROTEIN KINASE-LIKE 1.4"/>
    <property type="match status" value="1"/>
</dbReference>
<keyword evidence="8 12" id="KW-0067">ATP-binding</keyword>
<keyword evidence="4 13" id="KW-0812">Transmembrane</keyword>
<evidence type="ECO:0000256" key="7">
    <source>
        <dbReference type="ARBA" id="ARBA00022777"/>
    </source>
</evidence>
<proteinExistence type="predicted"/>
<dbReference type="SUPFAM" id="SSF56112">
    <property type="entry name" value="Protein kinase-like (PK-like)"/>
    <property type="match status" value="1"/>
</dbReference>
<dbReference type="InterPro" id="IPR017441">
    <property type="entry name" value="Protein_kinase_ATP_BS"/>
</dbReference>
<dbReference type="GO" id="GO:0004674">
    <property type="term" value="F:protein serine/threonine kinase activity"/>
    <property type="evidence" value="ECO:0007669"/>
    <property type="project" value="UniProtKB-KW"/>
</dbReference>
<evidence type="ECO:0000259" key="14">
    <source>
        <dbReference type="PROSITE" id="PS50011"/>
    </source>
</evidence>
<evidence type="ECO:0000256" key="3">
    <source>
        <dbReference type="ARBA" id="ARBA00022679"/>
    </source>
</evidence>
<keyword evidence="6 12" id="KW-0547">Nucleotide-binding</keyword>
<evidence type="ECO:0000313" key="15">
    <source>
        <dbReference type="EMBL" id="KAJ4974917.1"/>
    </source>
</evidence>
<dbReference type="PANTHER" id="PTHR46008:SF2">
    <property type="entry name" value="LEAF RUST 10 DISEASE-RESISTANCE LOCUS RECEPTOR-LIKE PROTEIN KINASE-LIKE 1.4"/>
    <property type="match status" value="1"/>
</dbReference>
<evidence type="ECO:0000256" key="6">
    <source>
        <dbReference type="ARBA" id="ARBA00022741"/>
    </source>
</evidence>
<dbReference type="AlphaFoldDB" id="A0A9Q0KQE1"/>
<evidence type="ECO:0000313" key="16">
    <source>
        <dbReference type="Proteomes" id="UP001141806"/>
    </source>
</evidence>
<dbReference type="OrthoDB" id="635774at2759"/>
<keyword evidence="3" id="KW-0808">Transferase</keyword>
<dbReference type="InterPro" id="IPR000719">
    <property type="entry name" value="Prot_kinase_dom"/>
</dbReference>
<keyword evidence="7" id="KW-0418">Kinase</keyword>
<evidence type="ECO:0000256" key="11">
    <source>
        <dbReference type="ARBA" id="ARBA00023180"/>
    </source>
</evidence>
<comment type="subcellular location">
    <subcellularLocation>
        <location evidence="1">Membrane</location>
        <topology evidence="1">Single-pass membrane protein</topology>
    </subcellularLocation>
</comment>
<feature type="domain" description="Protein kinase" evidence="14">
    <location>
        <begin position="349"/>
        <end position="625"/>
    </location>
</feature>
<dbReference type="SMART" id="SM00220">
    <property type="entry name" value="S_TKc"/>
    <property type="match status" value="1"/>
</dbReference>
<reference evidence="15" key="1">
    <citation type="journal article" date="2023" name="Plant J.">
        <title>The genome of the king protea, Protea cynaroides.</title>
        <authorList>
            <person name="Chang J."/>
            <person name="Duong T.A."/>
            <person name="Schoeman C."/>
            <person name="Ma X."/>
            <person name="Roodt D."/>
            <person name="Barker N."/>
            <person name="Li Z."/>
            <person name="Van de Peer Y."/>
            <person name="Mizrachi E."/>
        </authorList>
    </citation>
    <scope>NUCLEOTIDE SEQUENCE</scope>
    <source>
        <tissue evidence="15">Young leaves</tissue>
    </source>
</reference>
<dbReference type="PROSITE" id="PS00107">
    <property type="entry name" value="PROTEIN_KINASE_ATP"/>
    <property type="match status" value="1"/>
</dbReference>
<gene>
    <name evidence="15" type="ORF">NE237_008091</name>
</gene>
<name>A0A9Q0KQE1_9MAGN</name>
<dbReference type="InterPro" id="IPR011009">
    <property type="entry name" value="Kinase-like_dom_sf"/>
</dbReference>
<dbReference type="GO" id="GO:0005886">
    <property type="term" value="C:plasma membrane"/>
    <property type="evidence" value="ECO:0007669"/>
    <property type="project" value="UniProtKB-ARBA"/>
</dbReference>
<feature type="binding site" evidence="12">
    <location>
        <position position="377"/>
    </location>
    <ligand>
        <name>ATP</name>
        <dbReference type="ChEBI" id="CHEBI:30616"/>
    </ligand>
</feature>
<accession>A0A9Q0KQE1</accession>
<evidence type="ECO:0000256" key="5">
    <source>
        <dbReference type="ARBA" id="ARBA00022729"/>
    </source>
</evidence>
<keyword evidence="2" id="KW-0723">Serine/threonine-protein kinase</keyword>
<dbReference type="InterPro" id="IPR008271">
    <property type="entry name" value="Ser/Thr_kinase_AS"/>
</dbReference>
<keyword evidence="5" id="KW-0732">Signal</keyword>
<feature type="transmembrane region" description="Helical" evidence="13">
    <location>
        <begin position="293"/>
        <end position="313"/>
    </location>
</feature>
<dbReference type="GO" id="GO:0005524">
    <property type="term" value="F:ATP binding"/>
    <property type="evidence" value="ECO:0007669"/>
    <property type="project" value="UniProtKB-UniRule"/>
</dbReference>
<protein>
    <recommendedName>
        <fullName evidence="14">Protein kinase domain-containing protein</fullName>
    </recommendedName>
</protein>